<sequence>MDWSHIGYYHGTLALVQITLRQILLKGFKLLQFRTSLPSLRLRLPRQQPKRVLGPSHSNRLKVLFIRPLPSFAHRLP</sequence>
<protein>
    <recommendedName>
        <fullName evidence="3">Transposase DDE domain-containing protein</fullName>
    </recommendedName>
</protein>
<evidence type="ECO:0000313" key="1">
    <source>
        <dbReference type="EMBL" id="RZT89512.1"/>
    </source>
</evidence>
<evidence type="ECO:0000313" key="2">
    <source>
        <dbReference type="Proteomes" id="UP000292136"/>
    </source>
</evidence>
<reference evidence="1 2" key="1">
    <citation type="submission" date="2019-02" db="EMBL/GenBank/DDBJ databases">
        <title>Genomic Encyclopedia of Type Strains, Phase IV (KMG-IV): sequencing the most valuable type-strain genomes for metagenomic binning, comparative biology and taxonomic classification.</title>
        <authorList>
            <person name="Goeker M."/>
        </authorList>
    </citation>
    <scope>NUCLEOTIDE SEQUENCE [LARGE SCALE GENOMIC DNA]</scope>
    <source>
        <strain evidence="1 2">DSM 21223</strain>
    </source>
</reference>
<keyword evidence="2" id="KW-1185">Reference proteome</keyword>
<accession>A0ABY0IQX7</accession>
<gene>
    <name evidence="1" type="ORF">EV678_0298</name>
</gene>
<proteinExistence type="predicted"/>
<dbReference type="EMBL" id="SHKM01000001">
    <property type="protein sequence ID" value="RZT89512.1"/>
    <property type="molecule type" value="Genomic_DNA"/>
</dbReference>
<organism evidence="1 2">
    <name type="scientific">Azospira oryzae</name>
    <dbReference type="NCBI Taxonomy" id="146939"/>
    <lineage>
        <taxon>Bacteria</taxon>
        <taxon>Pseudomonadati</taxon>
        <taxon>Pseudomonadota</taxon>
        <taxon>Betaproteobacteria</taxon>
        <taxon>Rhodocyclales</taxon>
        <taxon>Rhodocyclaceae</taxon>
        <taxon>Azospira</taxon>
    </lineage>
</organism>
<dbReference type="Proteomes" id="UP000292136">
    <property type="component" value="Unassembled WGS sequence"/>
</dbReference>
<comment type="caution">
    <text evidence="1">The sequence shown here is derived from an EMBL/GenBank/DDBJ whole genome shotgun (WGS) entry which is preliminary data.</text>
</comment>
<name>A0ABY0IQX7_9RHOO</name>
<evidence type="ECO:0008006" key="3">
    <source>
        <dbReference type="Google" id="ProtNLM"/>
    </source>
</evidence>